<gene>
    <name evidence="6" type="ORF">GQ61_05875</name>
</gene>
<dbReference type="STRING" id="1414854.GQ61_05875"/>
<evidence type="ECO:0000259" key="5">
    <source>
        <dbReference type="Pfam" id="PF13458"/>
    </source>
</evidence>
<dbReference type="GO" id="GO:0006865">
    <property type="term" value="P:amino acid transport"/>
    <property type="evidence" value="ECO:0007669"/>
    <property type="project" value="UniProtKB-KW"/>
</dbReference>
<dbReference type="Pfam" id="PF13458">
    <property type="entry name" value="Peripla_BP_6"/>
    <property type="match status" value="1"/>
</dbReference>
<evidence type="ECO:0000256" key="3">
    <source>
        <dbReference type="ARBA" id="ARBA00022970"/>
    </source>
</evidence>
<dbReference type="RefSeq" id="WP_085784397.1">
    <property type="nucleotide sequence ID" value="NZ_CP008743.1"/>
</dbReference>
<keyword evidence="7" id="KW-1185">Reference proteome</keyword>
<feature type="domain" description="Leucine-binding protein" evidence="5">
    <location>
        <begin position="72"/>
        <end position="388"/>
    </location>
</feature>
<dbReference type="Proteomes" id="UP000237351">
    <property type="component" value="Chromosome"/>
</dbReference>
<dbReference type="CDD" id="cd06339">
    <property type="entry name" value="PBP1_YraM_LppC_lipoprotein-like"/>
    <property type="match status" value="1"/>
</dbReference>
<sequence length="403" mass="44383">MLLSMKRKPFLLCLVLMILSGCSSSVQESIDETQPPPILTSTIEGEELITPTLPDDQSAEKKATHLPVKKHKVGILLPLTGVRSHIGQSLWKAIELSFFESGENILELIVKDTKSSPEVAKESAQALVQSGCEVIVGPIFADEVSALTPVVSGQNVSVLSFSNDPKVARDNIFILGFSPKEQLHRLLAYVDSLGVKKISALLPRNAYGDLVSQNLLSLQEELGFQIIALERYETGQQNFASYREKLKLPETQALLLIDGEKTANKILSDLDMDDSTLDNLRILGLSQWDHLPKPSSDELQGAMFVAPDPSLRAPFMSNFENTYHQAPERISSLAYDALSLLTALGRQNEIHPFKVDTLLQPSGFEGIEGLFRLKSDGTSERRYAVLQFSHGVLKVLSPSNTKF</sequence>
<protein>
    <recommendedName>
        <fullName evidence="5">Leucine-binding protein domain-containing protein</fullName>
    </recommendedName>
</protein>
<evidence type="ECO:0000313" key="7">
    <source>
        <dbReference type="Proteomes" id="UP000237351"/>
    </source>
</evidence>
<dbReference type="PANTHER" id="PTHR30483:SF6">
    <property type="entry name" value="PERIPLASMIC BINDING PROTEIN OF ABC TRANSPORTER FOR NATURAL AMINO ACIDS"/>
    <property type="match status" value="1"/>
</dbReference>
<dbReference type="AlphaFoldDB" id="A0A1W6N500"/>
<keyword evidence="3" id="KW-0029">Amino-acid transport</keyword>
<dbReference type="PANTHER" id="PTHR30483">
    <property type="entry name" value="LEUCINE-SPECIFIC-BINDING PROTEIN"/>
    <property type="match status" value="1"/>
</dbReference>
<dbReference type="KEGG" id="naf:GQ61_05875"/>
<feature type="chain" id="PRO_5012009453" description="Leucine-binding protein domain-containing protein" evidence="4">
    <location>
        <begin position="29"/>
        <end position="403"/>
    </location>
</feature>
<dbReference type="PROSITE" id="PS51257">
    <property type="entry name" value="PROKAR_LIPOPROTEIN"/>
    <property type="match status" value="1"/>
</dbReference>
<name>A0A1W6N500_9PROT</name>
<dbReference type="Gene3D" id="3.40.50.2300">
    <property type="match status" value="2"/>
</dbReference>
<evidence type="ECO:0000256" key="1">
    <source>
        <dbReference type="ARBA" id="ARBA00010062"/>
    </source>
</evidence>
<reference evidence="6 7" key="1">
    <citation type="submission" date="2014-06" db="EMBL/GenBank/DDBJ databases">
        <title>The genome of the endonuclear symbiont Nucleicultrix amoebiphila.</title>
        <authorList>
            <person name="Schulz F."/>
            <person name="Horn M."/>
        </authorList>
    </citation>
    <scope>NUCLEOTIDE SEQUENCE [LARGE SCALE GENOMIC DNA]</scope>
    <source>
        <strain evidence="6 7">FS5</strain>
    </source>
</reference>
<comment type="similarity">
    <text evidence="1">Belongs to the leucine-binding protein family.</text>
</comment>
<dbReference type="InterPro" id="IPR051010">
    <property type="entry name" value="BCAA_transport"/>
</dbReference>
<proteinExistence type="inferred from homology"/>
<organism evidence="6 7">
    <name type="scientific">Candidatus Nucleicultrix amoebiphila FS5</name>
    <dbReference type="NCBI Taxonomy" id="1414854"/>
    <lineage>
        <taxon>Bacteria</taxon>
        <taxon>Pseudomonadati</taxon>
        <taxon>Pseudomonadota</taxon>
        <taxon>Alphaproteobacteria</taxon>
        <taxon>Holosporales</taxon>
        <taxon>Candidatus Nucleicultricaceae</taxon>
        <taxon>Candidatus Nucleicultrix</taxon>
    </lineage>
</organism>
<keyword evidence="3" id="KW-0813">Transport</keyword>
<dbReference type="SUPFAM" id="SSF53822">
    <property type="entry name" value="Periplasmic binding protein-like I"/>
    <property type="match status" value="1"/>
</dbReference>
<dbReference type="InterPro" id="IPR028081">
    <property type="entry name" value="Leu-bd"/>
</dbReference>
<dbReference type="OrthoDB" id="7210494at2"/>
<evidence type="ECO:0000256" key="4">
    <source>
        <dbReference type="SAM" id="SignalP"/>
    </source>
</evidence>
<dbReference type="InterPro" id="IPR028082">
    <property type="entry name" value="Peripla_BP_I"/>
</dbReference>
<dbReference type="EMBL" id="CP008743">
    <property type="protein sequence ID" value="ARN84892.1"/>
    <property type="molecule type" value="Genomic_DNA"/>
</dbReference>
<evidence type="ECO:0000313" key="6">
    <source>
        <dbReference type="EMBL" id="ARN84892.1"/>
    </source>
</evidence>
<keyword evidence="2 4" id="KW-0732">Signal</keyword>
<accession>A0A1W6N500</accession>
<evidence type="ECO:0000256" key="2">
    <source>
        <dbReference type="ARBA" id="ARBA00022729"/>
    </source>
</evidence>
<feature type="signal peptide" evidence="4">
    <location>
        <begin position="1"/>
        <end position="28"/>
    </location>
</feature>